<gene>
    <name evidence="2" type="ORF">BELL_0359g00110</name>
</gene>
<name>A0A4Z1JIB8_9HELO</name>
<dbReference type="Proteomes" id="UP000297229">
    <property type="component" value="Unassembled WGS sequence"/>
</dbReference>
<organism evidence="2 3">
    <name type="scientific">Botrytis elliptica</name>
    <dbReference type="NCBI Taxonomy" id="278938"/>
    <lineage>
        <taxon>Eukaryota</taxon>
        <taxon>Fungi</taxon>
        <taxon>Dikarya</taxon>
        <taxon>Ascomycota</taxon>
        <taxon>Pezizomycotina</taxon>
        <taxon>Leotiomycetes</taxon>
        <taxon>Helotiales</taxon>
        <taxon>Sclerotiniaceae</taxon>
        <taxon>Botrytis</taxon>
    </lineage>
</organism>
<evidence type="ECO:0000256" key="1">
    <source>
        <dbReference type="SAM" id="MobiDB-lite"/>
    </source>
</evidence>
<feature type="compositionally biased region" description="Basic and acidic residues" evidence="1">
    <location>
        <begin position="48"/>
        <end position="60"/>
    </location>
</feature>
<evidence type="ECO:0000313" key="3">
    <source>
        <dbReference type="Proteomes" id="UP000297229"/>
    </source>
</evidence>
<proteinExistence type="predicted"/>
<feature type="region of interest" description="Disordered" evidence="1">
    <location>
        <begin position="46"/>
        <end position="87"/>
    </location>
</feature>
<evidence type="ECO:0000313" key="2">
    <source>
        <dbReference type="EMBL" id="TGO73465.1"/>
    </source>
</evidence>
<sequence>MEVFVDTALLFKQIQEKVTRDGDVQGEVTEELFESELKVLRKRLRLKNPRDTPLEHEIRTRPKRPGPRESLPSREKKVRTQMSIHRA</sequence>
<reference evidence="2 3" key="1">
    <citation type="submission" date="2017-12" db="EMBL/GenBank/DDBJ databases">
        <title>Comparative genomics of Botrytis spp.</title>
        <authorList>
            <person name="Valero-Jimenez C.A."/>
            <person name="Tapia P."/>
            <person name="Veloso J."/>
            <person name="Silva-Moreno E."/>
            <person name="Staats M."/>
            <person name="Valdes J.H."/>
            <person name="Van Kan J.A.L."/>
        </authorList>
    </citation>
    <scope>NUCLEOTIDE SEQUENCE [LARGE SCALE GENOMIC DNA]</scope>
    <source>
        <strain evidence="2 3">Be9601</strain>
    </source>
</reference>
<dbReference type="AlphaFoldDB" id="A0A4Z1JIB8"/>
<keyword evidence="3" id="KW-1185">Reference proteome</keyword>
<comment type="caution">
    <text evidence="2">The sequence shown here is derived from an EMBL/GenBank/DDBJ whole genome shotgun (WGS) entry which is preliminary data.</text>
</comment>
<accession>A0A4Z1JIB8</accession>
<dbReference type="EMBL" id="PQXM01000357">
    <property type="protein sequence ID" value="TGO73465.1"/>
    <property type="molecule type" value="Genomic_DNA"/>
</dbReference>
<protein>
    <submittedName>
        <fullName evidence="2">Uncharacterized protein</fullName>
    </submittedName>
</protein>